<accession>A0A9P6L9U0</accession>
<sequence>MVIVSMRSGQKQWRIVSSNSSDVVRLERNDNAHKSIRTRWMYVDSVLTFVRMSLLADEGLSVCPLRGSRGRGGSAGIRIVSSNSKELQVPVQLLIERVVGVGGLEIFPVLHAEDAEVIGSHGIPAVRRGLELVIERWLSGFGWQDGRHSKTDGRSS</sequence>
<dbReference type="Proteomes" id="UP000736335">
    <property type="component" value="Unassembled WGS sequence"/>
</dbReference>
<dbReference type="AlphaFoldDB" id="A0A9P6L9U0"/>
<evidence type="ECO:0000313" key="2">
    <source>
        <dbReference type="Proteomes" id="UP000736335"/>
    </source>
</evidence>
<protein>
    <submittedName>
        <fullName evidence="1">Uncharacterized protein</fullName>
    </submittedName>
</protein>
<evidence type="ECO:0000313" key="1">
    <source>
        <dbReference type="EMBL" id="KAF9788736.1"/>
    </source>
</evidence>
<organism evidence="1 2">
    <name type="scientific">Thelephora terrestris</name>
    <dbReference type="NCBI Taxonomy" id="56493"/>
    <lineage>
        <taxon>Eukaryota</taxon>
        <taxon>Fungi</taxon>
        <taxon>Dikarya</taxon>
        <taxon>Basidiomycota</taxon>
        <taxon>Agaricomycotina</taxon>
        <taxon>Agaricomycetes</taxon>
        <taxon>Thelephorales</taxon>
        <taxon>Thelephoraceae</taxon>
        <taxon>Thelephora</taxon>
    </lineage>
</organism>
<reference evidence="1" key="1">
    <citation type="journal article" date="2020" name="Nat. Commun.">
        <title>Large-scale genome sequencing of mycorrhizal fungi provides insights into the early evolution of symbiotic traits.</title>
        <authorList>
            <person name="Miyauchi S."/>
            <person name="Kiss E."/>
            <person name="Kuo A."/>
            <person name="Drula E."/>
            <person name="Kohler A."/>
            <person name="Sanchez-Garcia M."/>
            <person name="Morin E."/>
            <person name="Andreopoulos B."/>
            <person name="Barry K.W."/>
            <person name="Bonito G."/>
            <person name="Buee M."/>
            <person name="Carver A."/>
            <person name="Chen C."/>
            <person name="Cichocki N."/>
            <person name="Clum A."/>
            <person name="Culley D."/>
            <person name="Crous P.W."/>
            <person name="Fauchery L."/>
            <person name="Girlanda M."/>
            <person name="Hayes R.D."/>
            <person name="Keri Z."/>
            <person name="LaButti K."/>
            <person name="Lipzen A."/>
            <person name="Lombard V."/>
            <person name="Magnuson J."/>
            <person name="Maillard F."/>
            <person name="Murat C."/>
            <person name="Nolan M."/>
            <person name="Ohm R.A."/>
            <person name="Pangilinan J."/>
            <person name="Pereira M.F."/>
            <person name="Perotto S."/>
            <person name="Peter M."/>
            <person name="Pfister S."/>
            <person name="Riley R."/>
            <person name="Sitrit Y."/>
            <person name="Stielow J.B."/>
            <person name="Szollosi G."/>
            <person name="Zifcakova L."/>
            <person name="Stursova M."/>
            <person name="Spatafora J.W."/>
            <person name="Tedersoo L."/>
            <person name="Vaario L.M."/>
            <person name="Yamada A."/>
            <person name="Yan M."/>
            <person name="Wang P."/>
            <person name="Xu J."/>
            <person name="Bruns T."/>
            <person name="Baldrian P."/>
            <person name="Vilgalys R."/>
            <person name="Dunand C."/>
            <person name="Henrissat B."/>
            <person name="Grigoriev I.V."/>
            <person name="Hibbett D."/>
            <person name="Nagy L.G."/>
            <person name="Martin F.M."/>
        </authorList>
    </citation>
    <scope>NUCLEOTIDE SEQUENCE</scope>
    <source>
        <strain evidence="1">UH-Tt-Lm1</strain>
    </source>
</reference>
<comment type="caution">
    <text evidence="1">The sequence shown here is derived from an EMBL/GenBank/DDBJ whole genome shotgun (WGS) entry which is preliminary data.</text>
</comment>
<reference evidence="1" key="2">
    <citation type="submission" date="2020-11" db="EMBL/GenBank/DDBJ databases">
        <authorList>
            <consortium name="DOE Joint Genome Institute"/>
            <person name="Kuo A."/>
            <person name="Miyauchi S."/>
            <person name="Kiss E."/>
            <person name="Drula E."/>
            <person name="Kohler A."/>
            <person name="Sanchez-Garcia M."/>
            <person name="Andreopoulos B."/>
            <person name="Barry K.W."/>
            <person name="Bonito G."/>
            <person name="Buee M."/>
            <person name="Carver A."/>
            <person name="Chen C."/>
            <person name="Cichocki N."/>
            <person name="Clum A."/>
            <person name="Culley D."/>
            <person name="Crous P.W."/>
            <person name="Fauchery L."/>
            <person name="Girlanda M."/>
            <person name="Hayes R."/>
            <person name="Keri Z."/>
            <person name="Labutti K."/>
            <person name="Lipzen A."/>
            <person name="Lombard V."/>
            <person name="Magnuson J."/>
            <person name="Maillard F."/>
            <person name="Morin E."/>
            <person name="Murat C."/>
            <person name="Nolan M."/>
            <person name="Ohm R."/>
            <person name="Pangilinan J."/>
            <person name="Pereira M."/>
            <person name="Perotto S."/>
            <person name="Peter M."/>
            <person name="Riley R."/>
            <person name="Sitrit Y."/>
            <person name="Stielow B."/>
            <person name="Szollosi G."/>
            <person name="Zifcakova L."/>
            <person name="Stursova M."/>
            <person name="Spatafora J.W."/>
            <person name="Tedersoo L."/>
            <person name="Vaario L.-M."/>
            <person name="Yamada A."/>
            <person name="Yan M."/>
            <person name="Wang P."/>
            <person name="Xu J."/>
            <person name="Bruns T."/>
            <person name="Baldrian P."/>
            <person name="Vilgalys R."/>
            <person name="Henrissat B."/>
            <person name="Grigoriev I.V."/>
            <person name="Hibbett D."/>
            <person name="Nagy L.G."/>
            <person name="Martin F.M."/>
        </authorList>
    </citation>
    <scope>NUCLEOTIDE SEQUENCE</scope>
    <source>
        <strain evidence="1">UH-Tt-Lm1</strain>
    </source>
</reference>
<proteinExistence type="predicted"/>
<name>A0A9P6L9U0_9AGAM</name>
<keyword evidence="2" id="KW-1185">Reference proteome</keyword>
<dbReference type="EMBL" id="WIUZ02000004">
    <property type="protein sequence ID" value="KAF9788736.1"/>
    <property type="molecule type" value="Genomic_DNA"/>
</dbReference>
<gene>
    <name evidence="1" type="ORF">BJ322DRAFT_657630</name>
</gene>